<organism evidence="3 4">
    <name type="scientific">Roseiflexus castenholzii (strain DSM 13941 / HLO8)</name>
    <dbReference type="NCBI Taxonomy" id="383372"/>
    <lineage>
        <taxon>Bacteria</taxon>
        <taxon>Bacillati</taxon>
        <taxon>Chloroflexota</taxon>
        <taxon>Chloroflexia</taxon>
        <taxon>Chloroflexales</taxon>
        <taxon>Roseiflexineae</taxon>
        <taxon>Roseiflexaceae</taxon>
        <taxon>Roseiflexus</taxon>
    </lineage>
</organism>
<dbReference type="InterPro" id="IPR023696">
    <property type="entry name" value="Ureohydrolase_dom_sf"/>
</dbReference>
<gene>
    <name evidence="3" type="ordered locus">Rcas_2918</name>
</gene>
<dbReference type="HOGENOM" id="CLU_007727_8_2_0"/>
<dbReference type="KEGG" id="rca:Rcas_2918"/>
<evidence type="ECO:0000259" key="2">
    <source>
        <dbReference type="Pfam" id="PF00850"/>
    </source>
</evidence>
<dbReference type="AlphaFoldDB" id="A7NN48"/>
<protein>
    <submittedName>
        <fullName evidence="3">Histone deacetylase superfamily</fullName>
    </submittedName>
</protein>
<dbReference type="Proteomes" id="UP000000263">
    <property type="component" value="Chromosome"/>
</dbReference>
<dbReference type="eggNOG" id="COG0123">
    <property type="taxonomic scope" value="Bacteria"/>
</dbReference>
<dbReference type="InterPro" id="IPR000286">
    <property type="entry name" value="HDACs"/>
</dbReference>
<comment type="similarity">
    <text evidence="1">Belongs to the histone deacetylase family.</text>
</comment>
<dbReference type="SUPFAM" id="SSF52768">
    <property type="entry name" value="Arginase/deacetylase"/>
    <property type="match status" value="1"/>
</dbReference>
<dbReference type="PRINTS" id="PR01270">
    <property type="entry name" value="HDASUPER"/>
</dbReference>
<dbReference type="PANTHER" id="PTHR10625:SF10">
    <property type="entry name" value="HISTONE DEACETYLASE HDAC1"/>
    <property type="match status" value="1"/>
</dbReference>
<name>A7NN48_ROSCS</name>
<evidence type="ECO:0000313" key="3">
    <source>
        <dbReference type="EMBL" id="ABU58980.1"/>
    </source>
</evidence>
<accession>A7NN48</accession>
<evidence type="ECO:0000256" key="1">
    <source>
        <dbReference type="ARBA" id="ARBA00005947"/>
    </source>
</evidence>
<dbReference type="Gene3D" id="3.40.800.20">
    <property type="entry name" value="Histone deacetylase domain"/>
    <property type="match status" value="1"/>
</dbReference>
<dbReference type="GO" id="GO:0040029">
    <property type="term" value="P:epigenetic regulation of gene expression"/>
    <property type="evidence" value="ECO:0007669"/>
    <property type="project" value="TreeGrafter"/>
</dbReference>
<dbReference type="GO" id="GO:0004407">
    <property type="term" value="F:histone deacetylase activity"/>
    <property type="evidence" value="ECO:0007669"/>
    <property type="project" value="TreeGrafter"/>
</dbReference>
<evidence type="ECO:0000313" key="4">
    <source>
        <dbReference type="Proteomes" id="UP000000263"/>
    </source>
</evidence>
<dbReference type="Pfam" id="PF00850">
    <property type="entry name" value="Hist_deacetyl"/>
    <property type="match status" value="1"/>
</dbReference>
<proteinExistence type="inferred from homology"/>
<reference evidence="3 4" key="1">
    <citation type="submission" date="2007-08" db="EMBL/GenBank/DDBJ databases">
        <title>Complete sequence of Roseiflexus castenholzii DSM 13941.</title>
        <authorList>
            <consortium name="US DOE Joint Genome Institute"/>
            <person name="Copeland A."/>
            <person name="Lucas S."/>
            <person name="Lapidus A."/>
            <person name="Barry K."/>
            <person name="Glavina del Rio T."/>
            <person name="Dalin E."/>
            <person name="Tice H."/>
            <person name="Pitluck S."/>
            <person name="Thompson L.S."/>
            <person name="Brettin T."/>
            <person name="Bruce D."/>
            <person name="Detter J.C."/>
            <person name="Han C."/>
            <person name="Tapia R."/>
            <person name="Schmutz J."/>
            <person name="Larimer F."/>
            <person name="Land M."/>
            <person name="Hauser L."/>
            <person name="Kyrpides N."/>
            <person name="Mikhailova N."/>
            <person name="Bryant D.A."/>
            <person name="Hanada S."/>
            <person name="Tsukatani Y."/>
            <person name="Richardson P."/>
        </authorList>
    </citation>
    <scope>NUCLEOTIDE SEQUENCE [LARGE SCALE GENOMIC DNA]</scope>
    <source>
        <strain evidence="4">DSM 13941 / HLO8</strain>
    </source>
</reference>
<dbReference type="EMBL" id="CP000804">
    <property type="protein sequence ID" value="ABU58980.1"/>
    <property type="molecule type" value="Genomic_DNA"/>
</dbReference>
<feature type="domain" description="Histone deacetylase" evidence="2">
    <location>
        <begin position="19"/>
        <end position="307"/>
    </location>
</feature>
<keyword evidence="4" id="KW-1185">Reference proteome</keyword>
<dbReference type="CDD" id="cd09992">
    <property type="entry name" value="HDAC_classII"/>
    <property type="match status" value="1"/>
</dbReference>
<dbReference type="PANTHER" id="PTHR10625">
    <property type="entry name" value="HISTONE DEACETYLASE HDAC1-RELATED"/>
    <property type="match status" value="1"/>
</dbReference>
<sequence>MRTAIAINPRHAAHDEPRHVEQAARLHAITAALNASGLRASLLEIPARPATEDQLLAVHSPSMIELVRWSANRPHSWIDHDTYTTSASWDAALMAAGTAVAVVEAVVGGSARNGFALVRPPGHHATPTESMGFCLFNNVAVAARYAIDHLSIGRVAIVDFDVHHGNGTQDIFYTDDRVFFCSTHASPLYPGTGAERDIGSGKGHGTTLNLPLPHGVGDAGFARLFDDVVIPAIRRYRPDLILVSAGYDGHWADPLGPLTLSVAGYAALTRRLMEAAEEVCRGRMVLVLEGGYHLRALAASAMACLEVLTNKNSIVVDPLGPAGESEPDVSALIARMRQNHPLLAG</sequence>
<dbReference type="OrthoDB" id="9808367at2"/>
<dbReference type="STRING" id="383372.Rcas_2918"/>
<dbReference type="InterPro" id="IPR037138">
    <property type="entry name" value="His_deacetylse_dom_sf"/>
</dbReference>
<dbReference type="RefSeq" id="WP_012121404.1">
    <property type="nucleotide sequence ID" value="NC_009767.1"/>
</dbReference>
<dbReference type="InterPro" id="IPR023801">
    <property type="entry name" value="His_deacetylse_dom"/>
</dbReference>